<accession>A0ABQ7GKH1</accession>
<organism evidence="2 3">
    <name type="scientific">Dunaliella salina</name>
    <name type="common">Green alga</name>
    <name type="synonym">Protococcus salinus</name>
    <dbReference type="NCBI Taxonomy" id="3046"/>
    <lineage>
        <taxon>Eukaryota</taxon>
        <taxon>Viridiplantae</taxon>
        <taxon>Chlorophyta</taxon>
        <taxon>core chlorophytes</taxon>
        <taxon>Chlorophyceae</taxon>
        <taxon>CS clade</taxon>
        <taxon>Chlamydomonadales</taxon>
        <taxon>Dunaliellaceae</taxon>
        <taxon>Dunaliella</taxon>
    </lineage>
</organism>
<reference evidence="2" key="1">
    <citation type="submission" date="2017-08" db="EMBL/GenBank/DDBJ databases">
        <authorList>
            <person name="Polle J.E."/>
            <person name="Barry K."/>
            <person name="Cushman J."/>
            <person name="Schmutz J."/>
            <person name="Tran D."/>
            <person name="Hathwaick L.T."/>
            <person name="Yim W.C."/>
            <person name="Jenkins J."/>
            <person name="Mckie-Krisberg Z.M."/>
            <person name="Prochnik S."/>
            <person name="Lindquist E."/>
            <person name="Dockter R.B."/>
            <person name="Adam C."/>
            <person name="Molina H."/>
            <person name="Bunkerborg J."/>
            <person name="Jin E."/>
            <person name="Buchheim M."/>
            <person name="Magnuson J."/>
        </authorList>
    </citation>
    <scope>NUCLEOTIDE SEQUENCE</scope>
    <source>
        <strain evidence="2">CCAP 19/18</strain>
    </source>
</reference>
<comment type="caution">
    <text evidence="2">The sequence shown here is derived from an EMBL/GenBank/DDBJ whole genome shotgun (WGS) entry which is preliminary data.</text>
</comment>
<gene>
    <name evidence="2" type="ORF">DUNSADRAFT_7916</name>
</gene>
<feature type="region of interest" description="Disordered" evidence="1">
    <location>
        <begin position="77"/>
        <end position="102"/>
    </location>
</feature>
<dbReference type="Proteomes" id="UP000815325">
    <property type="component" value="Unassembled WGS sequence"/>
</dbReference>
<proteinExistence type="predicted"/>
<evidence type="ECO:0000313" key="3">
    <source>
        <dbReference type="Proteomes" id="UP000815325"/>
    </source>
</evidence>
<name>A0ABQ7GKH1_DUNSA</name>
<keyword evidence="3" id="KW-1185">Reference proteome</keyword>
<evidence type="ECO:0000313" key="2">
    <source>
        <dbReference type="EMBL" id="KAF5835066.1"/>
    </source>
</evidence>
<sequence>MSMMMSSTNKLTMVPRKHTSSTTMRIITALQQPSMTKVMFVACAALLLLFVLTIPAEDALEDEDGWDTRQLGLGSLSRSGGRGLGRGDQLDEDDGKGQLLGARSRHRAYKEGPYYQEGMLQQLMRVEPKALESPYLPSVKYWAAYADRRGIREYLQDAGFDPHPKLVAGEYMTCLDAAKYTLEEPFHPSMLVRNRKVPEDLPGGAPLAAWRWDSGIITREEFDAVPKNLRTGNGGSCAQCARANAFKIQGGRLYTRDNNEDDMTMRMYMDMFILAAHLYDIPDMDFIVHTGDGAVAGMPLLATNIHRDHPQGGFTIPYITDWNQNATAM</sequence>
<protein>
    <submittedName>
        <fullName evidence="2">Uncharacterized protein</fullName>
    </submittedName>
</protein>
<evidence type="ECO:0000256" key="1">
    <source>
        <dbReference type="SAM" id="MobiDB-lite"/>
    </source>
</evidence>
<dbReference type="EMBL" id="MU069724">
    <property type="protein sequence ID" value="KAF5835066.1"/>
    <property type="molecule type" value="Genomic_DNA"/>
</dbReference>